<comment type="caution">
    <text evidence="3">The sequence shown here is derived from an EMBL/GenBank/DDBJ whole genome shotgun (WGS) entry which is preliminary data.</text>
</comment>
<dbReference type="Pfam" id="PF01381">
    <property type="entry name" value="HTH_3"/>
    <property type="match status" value="1"/>
</dbReference>
<accession>A0A9D2HCP9</accession>
<dbReference type="EMBL" id="DXAN01000003">
    <property type="protein sequence ID" value="HJA07731.1"/>
    <property type="molecule type" value="Genomic_DNA"/>
</dbReference>
<reference evidence="3" key="2">
    <citation type="submission" date="2021-04" db="EMBL/GenBank/DDBJ databases">
        <authorList>
            <person name="Gilroy R."/>
        </authorList>
    </citation>
    <scope>NUCLEOTIDE SEQUENCE</scope>
    <source>
        <strain evidence="3">CHK186-16707</strain>
    </source>
</reference>
<dbReference type="InterPro" id="IPR050807">
    <property type="entry name" value="TransReg_Diox_bact_type"/>
</dbReference>
<reference evidence="3" key="1">
    <citation type="journal article" date="2021" name="PeerJ">
        <title>Extensive microbial diversity within the chicken gut microbiome revealed by metagenomics and culture.</title>
        <authorList>
            <person name="Gilroy R."/>
            <person name="Ravi A."/>
            <person name="Getino M."/>
            <person name="Pursley I."/>
            <person name="Horton D.L."/>
            <person name="Alikhan N.F."/>
            <person name="Baker D."/>
            <person name="Gharbi K."/>
            <person name="Hall N."/>
            <person name="Watson M."/>
            <person name="Adriaenssens E.M."/>
            <person name="Foster-Nyarko E."/>
            <person name="Jarju S."/>
            <person name="Secka A."/>
            <person name="Antonio M."/>
            <person name="Oren A."/>
            <person name="Chaudhuri R.R."/>
            <person name="La Ragione R."/>
            <person name="Hildebrand F."/>
            <person name="Pallen M.J."/>
        </authorList>
    </citation>
    <scope>NUCLEOTIDE SEQUENCE</scope>
    <source>
        <strain evidence="3">CHK186-16707</strain>
    </source>
</reference>
<name>A0A9D2HCP9_9BACT</name>
<keyword evidence="1" id="KW-0238">DNA-binding</keyword>
<dbReference type="SUPFAM" id="SSF47413">
    <property type="entry name" value="lambda repressor-like DNA-binding domains"/>
    <property type="match status" value="1"/>
</dbReference>
<dbReference type="GO" id="GO:0003700">
    <property type="term" value="F:DNA-binding transcription factor activity"/>
    <property type="evidence" value="ECO:0007669"/>
    <property type="project" value="TreeGrafter"/>
</dbReference>
<evidence type="ECO:0000259" key="2">
    <source>
        <dbReference type="PROSITE" id="PS50943"/>
    </source>
</evidence>
<dbReference type="PANTHER" id="PTHR46797">
    <property type="entry name" value="HTH-TYPE TRANSCRIPTIONAL REGULATOR"/>
    <property type="match status" value="1"/>
</dbReference>
<dbReference type="InterPro" id="IPR010982">
    <property type="entry name" value="Lambda_DNA-bd_dom_sf"/>
</dbReference>
<sequence>MKGLSEKLGARIRYFRMVARMSQGELANASQLTNGYLSDVERGKVNISITNLNQIAEALGVQLSVLLDCDTDMDKEKTLISIHERLKKMPDDGLLALERIILMMAQQCDSED</sequence>
<dbReference type="CDD" id="cd00093">
    <property type="entry name" value="HTH_XRE"/>
    <property type="match status" value="1"/>
</dbReference>
<protein>
    <submittedName>
        <fullName evidence="3">Helix-turn-helix domain-containing protein</fullName>
    </submittedName>
</protein>
<gene>
    <name evidence="3" type="ORF">H9962_00855</name>
</gene>
<dbReference type="SMART" id="SM00530">
    <property type="entry name" value="HTH_XRE"/>
    <property type="match status" value="1"/>
</dbReference>
<dbReference type="PROSITE" id="PS50943">
    <property type="entry name" value="HTH_CROC1"/>
    <property type="match status" value="1"/>
</dbReference>
<evidence type="ECO:0000313" key="3">
    <source>
        <dbReference type="EMBL" id="HJA07731.1"/>
    </source>
</evidence>
<evidence type="ECO:0000313" key="4">
    <source>
        <dbReference type="Proteomes" id="UP000824225"/>
    </source>
</evidence>
<dbReference type="PANTHER" id="PTHR46797:SF1">
    <property type="entry name" value="METHYLPHOSPHONATE SYNTHASE"/>
    <property type="match status" value="1"/>
</dbReference>
<dbReference type="GO" id="GO:0005829">
    <property type="term" value="C:cytosol"/>
    <property type="evidence" value="ECO:0007669"/>
    <property type="project" value="TreeGrafter"/>
</dbReference>
<proteinExistence type="predicted"/>
<organism evidence="3 4">
    <name type="scientific">Candidatus Mailhella merdigallinarum</name>
    <dbReference type="NCBI Taxonomy" id="2838658"/>
    <lineage>
        <taxon>Bacteria</taxon>
        <taxon>Pseudomonadati</taxon>
        <taxon>Thermodesulfobacteriota</taxon>
        <taxon>Desulfovibrionia</taxon>
        <taxon>Desulfovibrionales</taxon>
        <taxon>Desulfovibrionaceae</taxon>
        <taxon>Mailhella</taxon>
    </lineage>
</organism>
<dbReference type="GO" id="GO:0003677">
    <property type="term" value="F:DNA binding"/>
    <property type="evidence" value="ECO:0007669"/>
    <property type="project" value="UniProtKB-KW"/>
</dbReference>
<dbReference type="Proteomes" id="UP000824225">
    <property type="component" value="Unassembled WGS sequence"/>
</dbReference>
<dbReference type="Gene3D" id="1.10.260.40">
    <property type="entry name" value="lambda repressor-like DNA-binding domains"/>
    <property type="match status" value="1"/>
</dbReference>
<feature type="domain" description="HTH cro/C1-type" evidence="2">
    <location>
        <begin position="12"/>
        <end position="66"/>
    </location>
</feature>
<evidence type="ECO:0000256" key="1">
    <source>
        <dbReference type="ARBA" id="ARBA00023125"/>
    </source>
</evidence>
<dbReference type="InterPro" id="IPR001387">
    <property type="entry name" value="Cro/C1-type_HTH"/>
</dbReference>
<dbReference type="AlphaFoldDB" id="A0A9D2HCP9"/>